<evidence type="ECO:0000256" key="4">
    <source>
        <dbReference type="ARBA" id="ARBA00022989"/>
    </source>
</evidence>
<evidence type="ECO:0000256" key="8">
    <source>
        <dbReference type="ARBA" id="ARBA00023224"/>
    </source>
</evidence>
<keyword evidence="7" id="KW-0675">Receptor</keyword>
<feature type="transmembrane region" description="Helical" evidence="9">
    <location>
        <begin position="23"/>
        <end position="49"/>
    </location>
</feature>
<dbReference type="AlphaFoldDB" id="A0A914WLY7"/>
<evidence type="ECO:0000256" key="2">
    <source>
        <dbReference type="ARBA" id="ARBA00022475"/>
    </source>
</evidence>
<dbReference type="InterPro" id="IPR000276">
    <property type="entry name" value="GPCR_Rhodpsn"/>
</dbReference>
<keyword evidence="2" id="KW-1003">Cell membrane</keyword>
<evidence type="ECO:0000256" key="5">
    <source>
        <dbReference type="ARBA" id="ARBA00023040"/>
    </source>
</evidence>
<keyword evidence="5" id="KW-0297">G-protein coupled receptor</keyword>
<keyword evidence="6 9" id="KW-0472">Membrane</keyword>
<dbReference type="PRINTS" id="PR00237">
    <property type="entry name" value="GPCRRHODOPSN"/>
</dbReference>
<evidence type="ECO:0000256" key="7">
    <source>
        <dbReference type="ARBA" id="ARBA00023170"/>
    </source>
</evidence>
<feature type="domain" description="G-protein coupled receptors family 1 profile" evidence="10">
    <location>
        <begin position="40"/>
        <end position="259"/>
    </location>
</feature>
<evidence type="ECO:0000256" key="6">
    <source>
        <dbReference type="ARBA" id="ARBA00023136"/>
    </source>
</evidence>
<reference evidence="12" key="1">
    <citation type="submission" date="2022-11" db="UniProtKB">
        <authorList>
            <consortium name="WormBaseParasite"/>
        </authorList>
    </citation>
    <scope>IDENTIFICATION</scope>
</reference>
<protein>
    <submittedName>
        <fullName evidence="12">G-protein coupled receptors family 1 profile domain-containing protein</fullName>
    </submittedName>
</protein>
<evidence type="ECO:0000259" key="10">
    <source>
        <dbReference type="PROSITE" id="PS50262"/>
    </source>
</evidence>
<accession>A0A914WLY7</accession>
<dbReference type="PANTHER" id="PTHR24228">
    <property type="entry name" value="B2 BRADYKININ RECEPTOR/ANGIOTENSIN II RECEPTOR"/>
    <property type="match status" value="1"/>
</dbReference>
<feature type="transmembrane region" description="Helical" evidence="9">
    <location>
        <begin position="181"/>
        <end position="201"/>
    </location>
</feature>
<feature type="transmembrane region" description="Helical" evidence="9">
    <location>
        <begin position="141"/>
        <end position="161"/>
    </location>
</feature>
<feature type="transmembrane region" description="Helical" evidence="9">
    <location>
        <begin position="97"/>
        <end position="120"/>
    </location>
</feature>
<dbReference type="PROSITE" id="PS50262">
    <property type="entry name" value="G_PROTEIN_RECEP_F1_2"/>
    <property type="match status" value="1"/>
</dbReference>
<dbReference type="WBParaSite" id="PSAMB.scaffold4534size14298.g24556.t1">
    <property type="protein sequence ID" value="PSAMB.scaffold4534size14298.g24556.t1"/>
    <property type="gene ID" value="PSAMB.scaffold4534size14298.g24556"/>
</dbReference>
<dbReference type="GO" id="GO:0005886">
    <property type="term" value="C:plasma membrane"/>
    <property type="evidence" value="ECO:0007669"/>
    <property type="project" value="UniProtKB-SubCell"/>
</dbReference>
<dbReference type="InterPro" id="IPR017452">
    <property type="entry name" value="GPCR_Rhodpsn_7TM"/>
</dbReference>
<evidence type="ECO:0000313" key="12">
    <source>
        <dbReference type="WBParaSite" id="PSAMB.scaffold4534size14298.g24556.t1"/>
    </source>
</evidence>
<name>A0A914WLY7_9BILA</name>
<organism evidence="11 12">
    <name type="scientific">Plectus sambesii</name>
    <dbReference type="NCBI Taxonomy" id="2011161"/>
    <lineage>
        <taxon>Eukaryota</taxon>
        <taxon>Metazoa</taxon>
        <taxon>Ecdysozoa</taxon>
        <taxon>Nematoda</taxon>
        <taxon>Chromadorea</taxon>
        <taxon>Plectida</taxon>
        <taxon>Plectina</taxon>
        <taxon>Plectoidea</taxon>
        <taxon>Plectidae</taxon>
        <taxon>Plectus</taxon>
    </lineage>
</organism>
<evidence type="ECO:0000256" key="3">
    <source>
        <dbReference type="ARBA" id="ARBA00022692"/>
    </source>
</evidence>
<keyword evidence="11" id="KW-1185">Reference proteome</keyword>
<proteinExistence type="predicted"/>
<sequence length="259" mass="29165">MAVEQTWNLSQTPYMTDPDPDSALWLGIWLATIALLGIPLNLFVIIGTLTSKLVQKNSTDFFLANLACADTVCLLSGALHLYYVLFHDESVCQISGFSLYVSAVTSIMLPVFIAISRCVYIADERSRLISALRPLFCKTGIAMMNVFIWLSQMSYAIPLLIFDKFGFDPIGTCGVSKMPPIFGLFYFFIVPLSLATLWYFYRKLEFIVKQISLELSKEVEDEVKNFDRLVPISAGVSGLHYKRLRACVVKNLPIRNKKS</sequence>
<evidence type="ECO:0000256" key="1">
    <source>
        <dbReference type="ARBA" id="ARBA00004651"/>
    </source>
</evidence>
<keyword evidence="4 9" id="KW-1133">Transmembrane helix</keyword>
<keyword evidence="8" id="KW-0807">Transducer</keyword>
<evidence type="ECO:0000313" key="11">
    <source>
        <dbReference type="Proteomes" id="UP000887566"/>
    </source>
</evidence>
<dbReference type="Pfam" id="PF00001">
    <property type="entry name" value="7tm_1"/>
    <property type="match status" value="1"/>
</dbReference>
<keyword evidence="3 9" id="KW-0812">Transmembrane</keyword>
<dbReference type="Proteomes" id="UP000887566">
    <property type="component" value="Unplaced"/>
</dbReference>
<evidence type="ECO:0000256" key="9">
    <source>
        <dbReference type="SAM" id="Phobius"/>
    </source>
</evidence>
<dbReference type="GO" id="GO:0004930">
    <property type="term" value="F:G protein-coupled receptor activity"/>
    <property type="evidence" value="ECO:0007669"/>
    <property type="project" value="UniProtKB-KW"/>
</dbReference>
<dbReference type="SUPFAM" id="SSF81321">
    <property type="entry name" value="Family A G protein-coupled receptor-like"/>
    <property type="match status" value="1"/>
</dbReference>
<feature type="transmembrane region" description="Helical" evidence="9">
    <location>
        <begin position="61"/>
        <end position="85"/>
    </location>
</feature>
<dbReference type="Gene3D" id="1.20.1070.10">
    <property type="entry name" value="Rhodopsin 7-helix transmembrane proteins"/>
    <property type="match status" value="1"/>
</dbReference>
<dbReference type="PANTHER" id="PTHR24228:SF59">
    <property type="entry name" value="NEUROPEPTIDE RECEPTOR 15"/>
    <property type="match status" value="1"/>
</dbReference>
<comment type="subcellular location">
    <subcellularLocation>
        <location evidence="1">Cell membrane</location>
        <topology evidence="1">Multi-pass membrane protein</topology>
    </subcellularLocation>
</comment>